<dbReference type="Proteomes" id="UP000021210">
    <property type="component" value="Unassembled WGS sequence"/>
</dbReference>
<accession>A0A829QQG2</accession>
<comment type="caution">
    <text evidence="1">The sequence shown here is derived from an EMBL/GenBank/DDBJ whole genome shotgun (WGS) entry which is preliminary data.</text>
</comment>
<protein>
    <submittedName>
        <fullName evidence="1">Uncharacterized protein</fullName>
    </submittedName>
</protein>
<evidence type="ECO:0000313" key="2">
    <source>
        <dbReference type="Proteomes" id="UP000021210"/>
    </source>
</evidence>
<proteinExistence type="predicted"/>
<sequence length="135" mass="14254">MDVRAAVREVIASVPGFFGTTRKRTIGVGVDEIVYSQDEIAQRVAAVLPDGLAARGVALVGLPPVECEEPGRRWVRVPVTGQPWVDGEVRIGARGDRVAFVNIPAGLLVQDVPGFAAALMAAHAEATSRRDSAGR</sequence>
<organism evidence="1 2">
    <name type="scientific">Mycobacteroides abscessus 1948</name>
    <dbReference type="NCBI Taxonomy" id="1299323"/>
    <lineage>
        <taxon>Bacteria</taxon>
        <taxon>Bacillati</taxon>
        <taxon>Actinomycetota</taxon>
        <taxon>Actinomycetes</taxon>
        <taxon>Mycobacteriales</taxon>
        <taxon>Mycobacteriaceae</taxon>
        <taxon>Mycobacteroides</taxon>
        <taxon>Mycobacteroides abscessus</taxon>
    </lineage>
</organism>
<evidence type="ECO:0000313" key="1">
    <source>
        <dbReference type="EMBL" id="EUA64987.1"/>
    </source>
</evidence>
<dbReference type="EMBL" id="JAOH01000002">
    <property type="protein sequence ID" value="EUA64987.1"/>
    <property type="molecule type" value="Genomic_DNA"/>
</dbReference>
<gene>
    <name evidence="1" type="ORF">I542_5165</name>
</gene>
<dbReference type="AlphaFoldDB" id="A0A829QQG2"/>
<reference evidence="1 2" key="1">
    <citation type="submission" date="2013-12" db="EMBL/GenBank/DDBJ databases">
        <authorList>
            <person name="Zelazny A."/>
            <person name="Olivier K."/>
            <person name="Holland S."/>
            <person name="Lenaerts A."/>
            <person name="Ordway D."/>
            <person name="DeGroote M.A."/>
            <person name="Parker T."/>
            <person name="Sizemore C."/>
            <person name="Tallon L.J."/>
            <person name="Sadzewicz L.K."/>
            <person name="Sengamalay N."/>
            <person name="Fraser C.M."/>
            <person name="Hine E."/>
            <person name="Shefchek K.A."/>
            <person name="Das S.P."/>
            <person name="Tettelin H."/>
        </authorList>
    </citation>
    <scope>NUCLEOTIDE SEQUENCE [LARGE SCALE GENOMIC DNA]</scope>
    <source>
        <strain evidence="1 2">1948</strain>
    </source>
</reference>
<name>A0A829QQG2_9MYCO</name>